<proteinExistence type="predicted"/>
<reference evidence="1 2" key="1">
    <citation type="submission" date="2018-08" db="EMBL/GenBank/DDBJ databases">
        <authorList>
            <person name="Laetsch R D."/>
            <person name="Stevens L."/>
            <person name="Kumar S."/>
            <person name="Blaxter L. M."/>
        </authorList>
    </citation>
    <scope>NUCLEOTIDE SEQUENCE [LARGE SCALE GENOMIC DNA]</scope>
</reference>
<dbReference type="Proteomes" id="UP000276991">
    <property type="component" value="Unassembled WGS sequence"/>
</dbReference>
<keyword evidence="2" id="KW-1185">Reference proteome</keyword>
<dbReference type="InterPro" id="IPR036047">
    <property type="entry name" value="F-box-like_dom_sf"/>
</dbReference>
<accession>A0A498SDI2</accession>
<dbReference type="SUPFAM" id="SSF81383">
    <property type="entry name" value="F-box domain"/>
    <property type="match status" value="1"/>
</dbReference>
<protein>
    <submittedName>
        <fullName evidence="1">Uncharacterized protein</fullName>
    </submittedName>
</protein>
<dbReference type="EMBL" id="UPTC01000739">
    <property type="protein sequence ID" value="VBB29921.1"/>
    <property type="molecule type" value="Genomic_DNA"/>
</dbReference>
<gene>
    <name evidence="1" type="ORF">NAV_LOCUS4712</name>
</gene>
<dbReference type="AlphaFoldDB" id="A0A498SDI2"/>
<dbReference type="OrthoDB" id="5829582at2759"/>
<evidence type="ECO:0000313" key="2">
    <source>
        <dbReference type="Proteomes" id="UP000276991"/>
    </source>
</evidence>
<dbReference type="STRING" id="6277.A0A498SDI2"/>
<sequence>MMKLSVKSPDGKVEIFDGVDNWSFSTLRRQVVQRFNLKRYEVIFPYILTNVSYMIARSGSVYLIPLDAFSFSDFALFFGNRELPVDDAKIFESDVELVSGDRLRLVVNEKGFSSADINGSSSEILAKTGSSNLDNAKRNESVFEIVLDEMKQKGFERVGYKDGDTRWKFRHSNSILPIEIDFRVYNDQMVKYVHITASVYRPFGRLFLEPVVLEEDSNDLKRRVSECLISPLKLALLGHENPFLRLLGISVVAEDLFEMLDAKSVLRLERTNKYALKICRSHGMERIWKFFCRRDFGKDYGILKKESYREAYKRLYIRHVREHSFVRNVLEPDTQCNIPVRVSFPHPTYGPINPDPDIPEGPFYPFANPYMGPSNPFSFPSPGNPLDPFYGRELLPNRPTRPAGFPRVFPRGPRAPNQRSMFRGYM</sequence>
<organism evidence="1 2">
    <name type="scientific">Acanthocheilonema viteae</name>
    <name type="common">Filarial nematode worm</name>
    <name type="synonym">Dipetalonema viteae</name>
    <dbReference type="NCBI Taxonomy" id="6277"/>
    <lineage>
        <taxon>Eukaryota</taxon>
        <taxon>Metazoa</taxon>
        <taxon>Ecdysozoa</taxon>
        <taxon>Nematoda</taxon>
        <taxon>Chromadorea</taxon>
        <taxon>Rhabditida</taxon>
        <taxon>Spirurina</taxon>
        <taxon>Spiruromorpha</taxon>
        <taxon>Filarioidea</taxon>
        <taxon>Onchocercidae</taxon>
        <taxon>Acanthocheilonema</taxon>
    </lineage>
</organism>
<name>A0A498SDI2_ACAVI</name>
<evidence type="ECO:0000313" key="1">
    <source>
        <dbReference type="EMBL" id="VBB29921.1"/>
    </source>
</evidence>